<dbReference type="SUPFAM" id="SSF53738">
    <property type="entry name" value="Phosphoglucomutase, first 3 domains"/>
    <property type="match status" value="3"/>
</dbReference>
<feature type="domain" description="Alpha-D-phosphohexomutase C-terminal" evidence="8">
    <location>
        <begin position="397"/>
        <end position="432"/>
    </location>
</feature>
<evidence type="ECO:0000256" key="7">
    <source>
        <dbReference type="RuleBase" id="RU004326"/>
    </source>
</evidence>
<protein>
    <recommendedName>
        <fullName evidence="14">Phosphomannomutase/phosphoglucomutase</fullName>
    </recommendedName>
</protein>
<dbReference type="AlphaFoldDB" id="A0A2H0RJD0"/>
<evidence type="ECO:0000313" key="12">
    <source>
        <dbReference type="EMBL" id="PIR46598.1"/>
    </source>
</evidence>
<dbReference type="Pfam" id="PF02878">
    <property type="entry name" value="PGM_PMM_I"/>
    <property type="match status" value="1"/>
</dbReference>
<organism evidence="12 13">
    <name type="scientific">Candidatus Vogelbacteria bacterium CG10_big_fil_rev_8_21_14_0_10_45_14</name>
    <dbReference type="NCBI Taxonomy" id="1975042"/>
    <lineage>
        <taxon>Bacteria</taxon>
        <taxon>Candidatus Vogeliibacteriota</taxon>
    </lineage>
</organism>
<sequence length="450" mass="49573">MISPQSFKSYDIRGLVPDELDREGARALGFALARKEGAKTAIVGRDMRSTSKELAAGLISGLSSGGAEVVDVGLVSTPELYFIAGKEKCDVAVMITASHNPSIYNGMKICRKGTMPIGGASGLYEIRDRIASQNLPAEKDNYTPRLVEHESEYAYKLTSRAKLSGKKYRVAVDVANAMGIRELMVLGKIPELSLIPLFDTYDPSFPNHPANPLDHSTLVALQDKVRETEANIGLAYDGDADRIGFVDERGEIVTADVITTIVACALLREERSALVLHDLRLSRFVSEYIEKAGGRSKECVVGHANIKSEMRESDAIFAGELSCHYYYRDMYFAESPTLTAILVLNEMARSGKALSELCKAAQKYCQSGELNFQVQDTGSLISLLLQKYSSGKISQMDGIKIVYPSWWFSVRASNTEPLVRLNLEADTKEELTLHLAELQTIINSHTHYLK</sequence>
<feature type="domain" description="Alpha-D-phosphohexomutase alpha/beta/alpha" evidence="11">
    <location>
        <begin position="256"/>
        <end position="363"/>
    </location>
</feature>
<dbReference type="InterPro" id="IPR005841">
    <property type="entry name" value="Alpha-D-phosphohexomutase_SF"/>
</dbReference>
<dbReference type="InterPro" id="IPR005846">
    <property type="entry name" value="A-D-PHexomutase_a/b/a-III"/>
</dbReference>
<comment type="caution">
    <text evidence="12">The sequence shown here is derived from an EMBL/GenBank/DDBJ whole genome shotgun (WGS) entry which is preliminary data.</text>
</comment>
<evidence type="ECO:0000259" key="10">
    <source>
        <dbReference type="Pfam" id="PF02879"/>
    </source>
</evidence>
<dbReference type="InterPro" id="IPR005844">
    <property type="entry name" value="A-D-PHexomutase_a/b/a-I"/>
</dbReference>
<dbReference type="Pfam" id="PF00408">
    <property type="entry name" value="PGM_PMM_IV"/>
    <property type="match status" value="1"/>
</dbReference>
<gene>
    <name evidence="12" type="ORF">COV07_03365</name>
</gene>
<dbReference type="InterPro" id="IPR005843">
    <property type="entry name" value="A-D-PHexomutase_C"/>
</dbReference>
<evidence type="ECO:0000256" key="6">
    <source>
        <dbReference type="ARBA" id="ARBA00023235"/>
    </source>
</evidence>
<dbReference type="InterPro" id="IPR016055">
    <property type="entry name" value="A-D-PHexomutase_a/b/a-I/II/III"/>
</dbReference>
<proteinExistence type="inferred from homology"/>
<reference evidence="12 13" key="1">
    <citation type="submission" date="2017-09" db="EMBL/GenBank/DDBJ databases">
        <title>Depth-based differentiation of microbial function through sediment-hosted aquifers and enrichment of novel symbionts in the deep terrestrial subsurface.</title>
        <authorList>
            <person name="Probst A.J."/>
            <person name="Ladd B."/>
            <person name="Jarett J.K."/>
            <person name="Geller-Mcgrath D.E."/>
            <person name="Sieber C.M."/>
            <person name="Emerson J.B."/>
            <person name="Anantharaman K."/>
            <person name="Thomas B.C."/>
            <person name="Malmstrom R."/>
            <person name="Stieglmeier M."/>
            <person name="Klingl A."/>
            <person name="Woyke T."/>
            <person name="Ryan C.M."/>
            <person name="Banfield J.F."/>
        </authorList>
    </citation>
    <scope>NUCLEOTIDE SEQUENCE [LARGE SCALE GENOMIC DNA]</scope>
    <source>
        <strain evidence="12">CG10_big_fil_rev_8_21_14_0_10_45_14</strain>
    </source>
</reference>
<dbReference type="Pfam" id="PF02880">
    <property type="entry name" value="PGM_PMM_III"/>
    <property type="match status" value="1"/>
</dbReference>
<keyword evidence="5 7" id="KW-0460">Magnesium</keyword>
<dbReference type="SUPFAM" id="SSF55957">
    <property type="entry name" value="Phosphoglucomutase, C-terminal domain"/>
    <property type="match status" value="1"/>
</dbReference>
<dbReference type="InterPro" id="IPR016066">
    <property type="entry name" value="A-D-PHexomutase_CS"/>
</dbReference>
<evidence type="ECO:0000256" key="1">
    <source>
        <dbReference type="ARBA" id="ARBA00001946"/>
    </source>
</evidence>
<dbReference type="GO" id="GO:0000287">
    <property type="term" value="F:magnesium ion binding"/>
    <property type="evidence" value="ECO:0007669"/>
    <property type="project" value="InterPro"/>
</dbReference>
<evidence type="ECO:0000259" key="9">
    <source>
        <dbReference type="Pfam" id="PF02878"/>
    </source>
</evidence>
<evidence type="ECO:0000259" key="8">
    <source>
        <dbReference type="Pfam" id="PF00408"/>
    </source>
</evidence>
<keyword evidence="6" id="KW-0413">Isomerase</keyword>
<dbReference type="PANTHER" id="PTHR43771:SF1">
    <property type="entry name" value="PHOSPHOMANNOMUTASE"/>
    <property type="match status" value="1"/>
</dbReference>
<dbReference type="Pfam" id="PF02879">
    <property type="entry name" value="PGM_PMM_II"/>
    <property type="match status" value="1"/>
</dbReference>
<dbReference type="Gene3D" id="3.30.310.50">
    <property type="entry name" value="Alpha-D-phosphohexomutase, C-terminal domain"/>
    <property type="match status" value="1"/>
</dbReference>
<evidence type="ECO:0000256" key="4">
    <source>
        <dbReference type="ARBA" id="ARBA00022723"/>
    </source>
</evidence>
<dbReference type="Gene3D" id="3.40.120.10">
    <property type="entry name" value="Alpha-D-Glucose-1,6-Bisphosphate, subunit A, domain 3"/>
    <property type="match status" value="3"/>
</dbReference>
<feature type="domain" description="Alpha-D-phosphohexomutase alpha/beta/alpha" evidence="10">
    <location>
        <begin position="153"/>
        <end position="250"/>
    </location>
</feature>
<dbReference type="InterPro" id="IPR005845">
    <property type="entry name" value="A-D-PHexomutase_a/b/a-II"/>
</dbReference>
<name>A0A2H0RJD0_9BACT</name>
<evidence type="ECO:0000259" key="11">
    <source>
        <dbReference type="Pfam" id="PF02880"/>
    </source>
</evidence>
<evidence type="ECO:0000256" key="3">
    <source>
        <dbReference type="ARBA" id="ARBA00022553"/>
    </source>
</evidence>
<dbReference type="GO" id="GO:0016868">
    <property type="term" value="F:intramolecular phosphotransferase activity"/>
    <property type="evidence" value="ECO:0007669"/>
    <property type="project" value="InterPro"/>
</dbReference>
<accession>A0A2H0RJD0</accession>
<dbReference type="EMBL" id="PCYL01000035">
    <property type="protein sequence ID" value="PIR46598.1"/>
    <property type="molecule type" value="Genomic_DNA"/>
</dbReference>
<dbReference type="PRINTS" id="PR00509">
    <property type="entry name" value="PGMPMM"/>
</dbReference>
<feature type="domain" description="Alpha-D-phosphohexomutase alpha/beta/alpha" evidence="9">
    <location>
        <begin position="5"/>
        <end position="131"/>
    </location>
</feature>
<dbReference type="InterPro" id="IPR036900">
    <property type="entry name" value="A-D-PHexomutase_C_sf"/>
</dbReference>
<evidence type="ECO:0000256" key="2">
    <source>
        <dbReference type="ARBA" id="ARBA00010231"/>
    </source>
</evidence>
<dbReference type="Proteomes" id="UP000230833">
    <property type="component" value="Unassembled WGS sequence"/>
</dbReference>
<dbReference type="PROSITE" id="PS00710">
    <property type="entry name" value="PGM_PMM"/>
    <property type="match status" value="1"/>
</dbReference>
<evidence type="ECO:0000256" key="5">
    <source>
        <dbReference type="ARBA" id="ARBA00022842"/>
    </source>
</evidence>
<comment type="cofactor">
    <cofactor evidence="1">
        <name>Mg(2+)</name>
        <dbReference type="ChEBI" id="CHEBI:18420"/>
    </cofactor>
</comment>
<comment type="similarity">
    <text evidence="2 7">Belongs to the phosphohexose mutase family.</text>
</comment>
<evidence type="ECO:0008006" key="14">
    <source>
        <dbReference type="Google" id="ProtNLM"/>
    </source>
</evidence>
<keyword evidence="3" id="KW-0597">Phosphoprotein</keyword>
<evidence type="ECO:0000313" key="13">
    <source>
        <dbReference type="Proteomes" id="UP000230833"/>
    </source>
</evidence>
<dbReference type="CDD" id="cd03089">
    <property type="entry name" value="PMM_PGM"/>
    <property type="match status" value="1"/>
</dbReference>
<dbReference type="GO" id="GO:0005975">
    <property type="term" value="P:carbohydrate metabolic process"/>
    <property type="evidence" value="ECO:0007669"/>
    <property type="project" value="InterPro"/>
</dbReference>
<keyword evidence="4 7" id="KW-0479">Metal-binding</keyword>
<dbReference type="PANTHER" id="PTHR43771">
    <property type="entry name" value="PHOSPHOMANNOMUTASE"/>
    <property type="match status" value="1"/>
</dbReference>